<evidence type="ECO:0000313" key="1">
    <source>
        <dbReference type="EMBL" id="KAJ9105271.1"/>
    </source>
</evidence>
<gene>
    <name evidence="1" type="ORF">QFC21_001638</name>
</gene>
<keyword evidence="2" id="KW-1185">Reference proteome</keyword>
<evidence type="ECO:0000313" key="2">
    <source>
        <dbReference type="Proteomes" id="UP001227268"/>
    </source>
</evidence>
<protein>
    <submittedName>
        <fullName evidence="1">Uncharacterized protein</fullName>
    </submittedName>
</protein>
<sequence length="949" mass="104495">MSILVAALLKLMHAPEMAGNAEVTKAMQKQLIEVQKTDQAWGLTEGLMRHPHEQAYREAYITFIFCPTTQSAIVRFFGAQNAQTKISRDWDTLPPELHPVLLNQQLHLASEAASPTSAYYGENSIVLRKLFSTLASLILRLTPKQFPDPLLTVLSLLAGHRARRTVILEWLEIAVRDVGRGALVQPRKSEVARAINQEMPLVVRTITEALTGQGEGSPQEKEKEAVAALKCLEAWINWGLSADCLRTDTASDITNILPILYSLLDTPFMIQSMSSIVEILTNSVFRDGKATKVLTEPLLRWLAGRGNQIVNQAIHNEDAESDDLNAISKLVEALIEHSAGWMAGKLDQADVQSFFGLLLSLTGFPGLPGRDENVSEQTLMLYSSLQEELMESPDFQSDYATSPSWIIAKTFFTQAVNSLRRKMRMPPDGEKLNKEDRKAFDVYRRDAGEVMVTAYYVVRGDMLQGLLNLLLDDLNKSSPWQCASEAVELGEQKVLPVLFSAQVFGRLPRDPEDAVYLTAIRLIRAYEEWFRYHHDSVAFVLDYIVSALDVPRLAPEAASALKAICDLCRGNLTQHVASFGALHEKVAGMQAEEQIKVIEAICSVLQAIPAADAVNPVLSNPMRFSSRQAPDAARAIAMHQLQALTACANGLTPAEEDMFDLDPDATAGTARTLEEVRHDSGLQHVRSRIMQCVSRVMDIWSRDTEMAIVLSAFTKAITASPSLQTLVSLPPSPLLSMIGSAAGKSYSALWPSIATSLIFRMAPSPIFRRKTEPGSREALEDQAEQTEALRIAIHTTEVLIQATATILRDPASLQANPDVAESFFKYSSAVAVMHTSRNSVSIAEAYEPLLNAYGQSIVDAVITGGAVSSPRSTIPNYAEILVAVIVRTPNQSKVWIESLMAIPGYPGDKATLDAKKKFQEAVLRSIQVKNATAYKSCLERIRSRMPWTG</sequence>
<proteinExistence type="predicted"/>
<comment type="caution">
    <text evidence="1">The sequence shown here is derived from an EMBL/GenBank/DDBJ whole genome shotgun (WGS) entry which is preliminary data.</text>
</comment>
<dbReference type="Proteomes" id="UP001227268">
    <property type="component" value="Unassembled WGS sequence"/>
</dbReference>
<dbReference type="EMBL" id="JASBWT010000004">
    <property type="protein sequence ID" value="KAJ9105271.1"/>
    <property type="molecule type" value="Genomic_DNA"/>
</dbReference>
<name>A0ACC2W2I1_9TREE</name>
<organism evidence="1 2">
    <name type="scientific">Naganishia friedmannii</name>
    <dbReference type="NCBI Taxonomy" id="89922"/>
    <lineage>
        <taxon>Eukaryota</taxon>
        <taxon>Fungi</taxon>
        <taxon>Dikarya</taxon>
        <taxon>Basidiomycota</taxon>
        <taxon>Agaricomycotina</taxon>
        <taxon>Tremellomycetes</taxon>
        <taxon>Filobasidiales</taxon>
        <taxon>Filobasidiaceae</taxon>
        <taxon>Naganishia</taxon>
    </lineage>
</organism>
<accession>A0ACC2W2I1</accession>
<reference evidence="1" key="1">
    <citation type="submission" date="2023-04" db="EMBL/GenBank/DDBJ databases">
        <title>Draft Genome sequencing of Naganishia species isolated from polar environments using Oxford Nanopore Technology.</title>
        <authorList>
            <person name="Leo P."/>
            <person name="Venkateswaran K."/>
        </authorList>
    </citation>
    <scope>NUCLEOTIDE SEQUENCE</scope>
    <source>
        <strain evidence="1">MNA-CCFEE 5423</strain>
    </source>
</reference>